<comment type="cofactor">
    <cofactor evidence="9">
        <name>Zn(2+)</name>
        <dbReference type="ChEBI" id="CHEBI:29105"/>
    </cofactor>
    <text evidence="9">Binds 1 zinc ion per subunit.</text>
</comment>
<dbReference type="STRING" id="1122204.SAMN05421781_0969"/>
<feature type="binding site" evidence="10">
    <location>
        <position position="125"/>
    </location>
    <ligand>
        <name>Fe cation</name>
        <dbReference type="ChEBI" id="CHEBI:24875"/>
    </ligand>
</feature>
<evidence type="ECO:0000256" key="7">
    <source>
        <dbReference type="ARBA" id="ARBA00023125"/>
    </source>
</evidence>
<keyword evidence="10" id="KW-0408">Iron</keyword>
<dbReference type="InterPro" id="IPR036388">
    <property type="entry name" value="WH-like_DNA-bd_sf"/>
</dbReference>
<evidence type="ECO:0000256" key="2">
    <source>
        <dbReference type="ARBA" id="ARBA00007957"/>
    </source>
</evidence>
<dbReference type="GO" id="GO:1900376">
    <property type="term" value="P:regulation of secondary metabolite biosynthetic process"/>
    <property type="evidence" value="ECO:0007669"/>
    <property type="project" value="TreeGrafter"/>
</dbReference>
<evidence type="ECO:0000313" key="11">
    <source>
        <dbReference type="EMBL" id="SDW24615.1"/>
    </source>
</evidence>
<dbReference type="Gene3D" id="3.30.1490.190">
    <property type="match status" value="1"/>
</dbReference>
<comment type="subcellular location">
    <subcellularLocation>
        <location evidence="1">Cytoplasm</location>
    </subcellularLocation>
</comment>
<dbReference type="Proteomes" id="UP000199488">
    <property type="component" value="Unassembled WGS sequence"/>
</dbReference>
<evidence type="ECO:0000256" key="10">
    <source>
        <dbReference type="PIRSR" id="PIRSR602481-2"/>
    </source>
</evidence>
<keyword evidence="5 9" id="KW-0862">Zinc</keyword>
<accession>A0A1H2RZ73</accession>
<gene>
    <name evidence="11" type="ORF">SAMN05421781_0969</name>
</gene>
<dbReference type="PANTHER" id="PTHR33202:SF1">
    <property type="entry name" value="FERRIC UPTAKE REGULATION PROTEIN"/>
    <property type="match status" value="1"/>
</dbReference>
<keyword evidence="12" id="KW-1185">Reference proteome</keyword>
<dbReference type="Pfam" id="PF01475">
    <property type="entry name" value="FUR"/>
    <property type="match status" value="1"/>
</dbReference>
<dbReference type="RefSeq" id="WP_091611845.1">
    <property type="nucleotide sequence ID" value="NZ_FNNC01000001.1"/>
</dbReference>
<protein>
    <submittedName>
        <fullName evidence="11">Zinc uptake regulator, Fur family</fullName>
    </submittedName>
</protein>
<evidence type="ECO:0000256" key="3">
    <source>
        <dbReference type="ARBA" id="ARBA00022490"/>
    </source>
</evidence>
<comment type="cofactor">
    <cofactor evidence="10">
        <name>Mn(2+)</name>
        <dbReference type="ChEBI" id="CHEBI:29035"/>
    </cofactor>
    <cofactor evidence="10">
        <name>Fe(2+)</name>
        <dbReference type="ChEBI" id="CHEBI:29033"/>
    </cofactor>
    <text evidence="10">Binds 1 Mn(2+) or Fe(2+) ion per subunit.</text>
</comment>
<reference evidence="11 12" key="1">
    <citation type="submission" date="2016-10" db="EMBL/GenBank/DDBJ databases">
        <authorList>
            <person name="de Groot N.N."/>
        </authorList>
    </citation>
    <scope>NUCLEOTIDE SEQUENCE [LARGE SCALE GENOMIC DNA]</scope>
    <source>
        <strain evidence="11 12">DSM 23126</strain>
    </source>
</reference>
<dbReference type="AlphaFoldDB" id="A0A1H2RZ73"/>
<dbReference type="CDD" id="cd07153">
    <property type="entry name" value="Fur_like"/>
    <property type="match status" value="1"/>
</dbReference>
<keyword evidence="3" id="KW-0963">Cytoplasm</keyword>
<sequence>MNVTKALNIMKEQGFKYTAKREELLQLFSDEKRYLTAKEVLQSLQKNYPGMSVDTVYRNLSIFEEMDILEMTELEGEMHFRFSCSTTAHHHHLICLECGKTREIETCPMDWLNENVDGGFEVTGHKFEIYGLCAECKKAKQKEAAPA</sequence>
<dbReference type="GO" id="GO:0005737">
    <property type="term" value="C:cytoplasm"/>
    <property type="evidence" value="ECO:0007669"/>
    <property type="project" value="UniProtKB-SubCell"/>
</dbReference>
<dbReference type="PANTHER" id="PTHR33202">
    <property type="entry name" value="ZINC UPTAKE REGULATION PROTEIN"/>
    <property type="match status" value="1"/>
</dbReference>
<organism evidence="11 12">
    <name type="scientific">Marinococcus luteus</name>
    <dbReference type="NCBI Taxonomy" id="1122204"/>
    <lineage>
        <taxon>Bacteria</taxon>
        <taxon>Bacillati</taxon>
        <taxon>Bacillota</taxon>
        <taxon>Bacilli</taxon>
        <taxon>Bacillales</taxon>
        <taxon>Bacillaceae</taxon>
        <taxon>Marinococcus</taxon>
    </lineage>
</organism>
<proteinExistence type="inferred from homology"/>
<evidence type="ECO:0000256" key="9">
    <source>
        <dbReference type="PIRSR" id="PIRSR602481-1"/>
    </source>
</evidence>
<comment type="similarity">
    <text evidence="2">Belongs to the Fur family.</text>
</comment>
<name>A0A1H2RZ73_9BACI</name>
<dbReference type="InterPro" id="IPR002481">
    <property type="entry name" value="FUR"/>
</dbReference>
<dbReference type="InterPro" id="IPR043135">
    <property type="entry name" value="Fur_C"/>
</dbReference>
<dbReference type="SUPFAM" id="SSF46785">
    <property type="entry name" value="Winged helix' DNA-binding domain"/>
    <property type="match status" value="1"/>
</dbReference>
<feature type="binding site" evidence="9">
    <location>
        <position position="95"/>
    </location>
    <ligand>
        <name>Zn(2+)</name>
        <dbReference type="ChEBI" id="CHEBI:29105"/>
    </ligand>
</feature>
<dbReference type="Gene3D" id="1.10.10.10">
    <property type="entry name" value="Winged helix-like DNA-binding domain superfamily/Winged helix DNA-binding domain"/>
    <property type="match status" value="1"/>
</dbReference>
<dbReference type="GO" id="GO:0045892">
    <property type="term" value="P:negative regulation of DNA-templated transcription"/>
    <property type="evidence" value="ECO:0007669"/>
    <property type="project" value="TreeGrafter"/>
</dbReference>
<evidence type="ECO:0000256" key="5">
    <source>
        <dbReference type="ARBA" id="ARBA00022833"/>
    </source>
</evidence>
<evidence type="ECO:0000256" key="6">
    <source>
        <dbReference type="ARBA" id="ARBA00023015"/>
    </source>
</evidence>
<keyword evidence="9" id="KW-0479">Metal-binding</keyword>
<feature type="binding site" evidence="9">
    <location>
        <position position="133"/>
    </location>
    <ligand>
        <name>Zn(2+)</name>
        <dbReference type="ChEBI" id="CHEBI:29105"/>
    </ligand>
</feature>
<dbReference type="GO" id="GO:0003700">
    <property type="term" value="F:DNA-binding transcription factor activity"/>
    <property type="evidence" value="ECO:0007669"/>
    <property type="project" value="InterPro"/>
</dbReference>
<dbReference type="GO" id="GO:0000976">
    <property type="term" value="F:transcription cis-regulatory region binding"/>
    <property type="evidence" value="ECO:0007669"/>
    <property type="project" value="TreeGrafter"/>
</dbReference>
<evidence type="ECO:0000256" key="8">
    <source>
        <dbReference type="ARBA" id="ARBA00023163"/>
    </source>
</evidence>
<dbReference type="InterPro" id="IPR036390">
    <property type="entry name" value="WH_DNA-bd_sf"/>
</dbReference>
<keyword evidence="6" id="KW-0805">Transcription regulation</keyword>
<dbReference type="OrthoDB" id="8659436at2"/>
<keyword evidence="8" id="KW-0804">Transcription</keyword>
<feature type="binding site" evidence="10">
    <location>
        <position position="89"/>
    </location>
    <ligand>
        <name>Fe cation</name>
        <dbReference type="ChEBI" id="CHEBI:24875"/>
    </ligand>
</feature>
<evidence type="ECO:0000313" key="12">
    <source>
        <dbReference type="Proteomes" id="UP000199488"/>
    </source>
</evidence>
<evidence type="ECO:0000256" key="4">
    <source>
        <dbReference type="ARBA" id="ARBA00022491"/>
    </source>
</evidence>
<feature type="binding site" evidence="9">
    <location>
        <position position="98"/>
    </location>
    <ligand>
        <name>Zn(2+)</name>
        <dbReference type="ChEBI" id="CHEBI:29105"/>
    </ligand>
</feature>
<keyword evidence="7" id="KW-0238">DNA-binding</keyword>
<dbReference type="GO" id="GO:0008270">
    <property type="term" value="F:zinc ion binding"/>
    <property type="evidence" value="ECO:0007669"/>
    <property type="project" value="TreeGrafter"/>
</dbReference>
<keyword evidence="4" id="KW-0678">Repressor</keyword>
<evidence type="ECO:0000256" key="1">
    <source>
        <dbReference type="ARBA" id="ARBA00004496"/>
    </source>
</evidence>
<dbReference type="EMBL" id="FNNC01000001">
    <property type="protein sequence ID" value="SDW24615.1"/>
    <property type="molecule type" value="Genomic_DNA"/>
</dbReference>
<feature type="binding site" evidence="9">
    <location>
        <position position="136"/>
    </location>
    <ligand>
        <name>Zn(2+)</name>
        <dbReference type="ChEBI" id="CHEBI:29105"/>
    </ligand>
</feature>